<evidence type="ECO:0000256" key="5">
    <source>
        <dbReference type="ARBA" id="ARBA00022729"/>
    </source>
</evidence>
<keyword evidence="16" id="KW-1185">Reference proteome</keyword>
<dbReference type="RefSeq" id="WP_190301624.1">
    <property type="nucleotide sequence ID" value="NZ_JACOIJ010000006.1"/>
</dbReference>
<evidence type="ECO:0000259" key="13">
    <source>
        <dbReference type="Pfam" id="PF00593"/>
    </source>
</evidence>
<dbReference type="InterPro" id="IPR008969">
    <property type="entry name" value="CarboxyPept-like_regulatory"/>
</dbReference>
<dbReference type="InterPro" id="IPR039426">
    <property type="entry name" value="TonB-dep_rcpt-like"/>
</dbReference>
<evidence type="ECO:0000256" key="12">
    <source>
        <dbReference type="SAM" id="MobiDB-lite"/>
    </source>
</evidence>
<keyword evidence="7 10" id="KW-0472">Membrane</keyword>
<keyword evidence="9 10" id="KW-0998">Cell outer membrane</keyword>
<keyword evidence="8" id="KW-0675">Receptor</keyword>
<dbReference type="PANTHER" id="PTHR30069:SF29">
    <property type="entry name" value="HEMOGLOBIN AND HEMOGLOBIN-HAPTOGLOBIN-BINDING PROTEIN 1-RELATED"/>
    <property type="match status" value="1"/>
</dbReference>
<accession>A0ABR7YCE9</accession>
<dbReference type="InterPro" id="IPR036942">
    <property type="entry name" value="Beta-barrel_TonB_sf"/>
</dbReference>
<evidence type="ECO:0000313" key="15">
    <source>
        <dbReference type="EMBL" id="MBD1428878.1"/>
    </source>
</evidence>
<dbReference type="SUPFAM" id="SSF49464">
    <property type="entry name" value="Carboxypeptidase regulatory domain-like"/>
    <property type="match status" value="1"/>
</dbReference>
<evidence type="ECO:0000313" key="16">
    <source>
        <dbReference type="Proteomes" id="UP000651271"/>
    </source>
</evidence>
<keyword evidence="6 11" id="KW-0798">TonB box</keyword>
<evidence type="ECO:0000256" key="10">
    <source>
        <dbReference type="PROSITE-ProRule" id="PRU01360"/>
    </source>
</evidence>
<feature type="domain" description="TonB-dependent receptor plug" evidence="14">
    <location>
        <begin position="215"/>
        <end position="344"/>
    </location>
</feature>
<gene>
    <name evidence="15" type="ORF">H8B04_04725</name>
</gene>
<dbReference type="NCBIfam" id="TIGR04057">
    <property type="entry name" value="SusC_RagA_signa"/>
    <property type="match status" value="1"/>
</dbReference>
<dbReference type="Pfam" id="PF07715">
    <property type="entry name" value="Plug"/>
    <property type="match status" value="1"/>
</dbReference>
<evidence type="ECO:0000256" key="9">
    <source>
        <dbReference type="ARBA" id="ARBA00023237"/>
    </source>
</evidence>
<dbReference type="Proteomes" id="UP000651271">
    <property type="component" value="Unassembled WGS sequence"/>
</dbReference>
<dbReference type="InterPro" id="IPR023997">
    <property type="entry name" value="TonB-dep_OMP_SusC/RagA_CS"/>
</dbReference>
<keyword evidence="5" id="KW-0732">Signal</keyword>
<evidence type="ECO:0000256" key="3">
    <source>
        <dbReference type="ARBA" id="ARBA00022452"/>
    </source>
</evidence>
<dbReference type="Pfam" id="PF13715">
    <property type="entry name" value="CarbopepD_reg_2"/>
    <property type="match status" value="1"/>
</dbReference>
<dbReference type="PROSITE" id="PS52016">
    <property type="entry name" value="TONB_DEPENDENT_REC_3"/>
    <property type="match status" value="1"/>
</dbReference>
<proteinExistence type="inferred from homology"/>
<organism evidence="15 16">
    <name type="scientific">Sphingobacterium litopenaei</name>
    <dbReference type="NCBI Taxonomy" id="2763500"/>
    <lineage>
        <taxon>Bacteria</taxon>
        <taxon>Pseudomonadati</taxon>
        <taxon>Bacteroidota</taxon>
        <taxon>Sphingobacteriia</taxon>
        <taxon>Sphingobacteriales</taxon>
        <taxon>Sphingobacteriaceae</taxon>
        <taxon>Sphingobacterium</taxon>
    </lineage>
</organism>
<keyword evidence="2 10" id="KW-0813">Transport</keyword>
<dbReference type="Pfam" id="PF00593">
    <property type="entry name" value="TonB_dep_Rec_b-barrel"/>
    <property type="match status" value="1"/>
</dbReference>
<name>A0ABR7YCE9_9SPHI</name>
<comment type="caution">
    <text evidence="15">The sequence shown here is derived from an EMBL/GenBank/DDBJ whole genome shotgun (WGS) entry which is preliminary data.</text>
</comment>
<dbReference type="InterPro" id="IPR000531">
    <property type="entry name" value="Beta-barrel_TonB"/>
</dbReference>
<feature type="region of interest" description="Disordered" evidence="12">
    <location>
        <begin position="253"/>
        <end position="282"/>
    </location>
</feature>
<dbReference type="InterPro" id="IPR012910">
    <property type="entry name" value="Plug_dom"/>
</dbReference>
<evidence type="ECO:0000259" key="14">
    <source>
        <dbReference type="Pfam" id="PF07715"/>
    </source>
</evidence>
<evidence type="ECO:0000256" key="8">
    <source>
        <dbReference type="ARBA" id="ARBA00023170"/>
    </source>
</evidence>
<evidence type="ECO:0000256" key="7">
    <source>
        <dbReference type="ARBA" id="ARBA00023136"/>
    </source>
</evidence>
<dbReference type="NCBIfam" id="TIGR04056">
    <property type="entry name" value="OMP_RagA_SusC"/>
    <property type="match status" value="1"/>
</dbReference>
<evidence type="ECO:0000256" key="11">
    <source>
        <dbReference type="RuleBase" id="RU003357"/>
    </source>
</evidence>
<feature type="compositionally biased region" description="Polar residues" evidence="12">
    <location>
        <begin position="273"/>
        <end position="282"/>
    </location>
</feature>
<keyword evidence="4 10" id="KW-0812">Transmembrane</keyword>
<comment type="similarity">
    <text evidence="10 11">Belongs to the TonB-dependent receptor family.</text>
</comment>
<evidence type="ECO:0000256" key="2">
    <source>
        <dbReference type="ARBA" id="ARBA00022448"/>
    </source>
</evidence>
<evidence type="ECO:0000256" key="6">
    <source>
        <dbReference type="ARBA" id="ARBA00023077"/>
    </source>
</evidence>
<dbReference type="SUPFAM" id="SSF56935">
    <property type="entry name" value="Porins"/>
    <property type="match status" value="1"/>
</dbReference>
<comment type="subcellular location">
    <subcellularLocation>
        <location evidence="1 10">Cell outer membrane</location>
        <topology evidence="1 10">Multi-pass membrane protein</topology>
    </subcellularLocation>
</comment>
<dbReference type="EMBL" id="JACOIJ010000006">
    <property type="protein sequence ID" value="MBD1428878.1"/>
    <property type="molecule type" value="Genomic_DNA"/>
</dbReference>
<reference evidence="15 16" key="1">
    <citation type="submission" date="2020-08" db="EMBL/GenBank/DDBJ databases">
        <title>Sphingobacterium sp. DN04309 isolated from aquaculture water.</title>
        <authorList>
            <person name="Zhang M."/>
        </authorList>
    </citation>
    <scope>NUCLEOTIDE SEQUENCE [LARGE SCALE GENOMIC DNA]</scope>
    <source>
        <strain evidence="15 16">DN04309</strain>
    </source>
</reference>
<dbReference type="InterPro" id="IPR037066">
    <property type="entry name" value="Plug_dom_sf"/>
</dbReference>
<dbReference type="PANTHER" id="PTHR30069">
    <property type="entry name" value="TONB-DEPENDENT OUTER MEMBRANE RECEPTOR"/>
    <property type="match status" value="1"/>
</dbReference>
<feature type="domain" description="TonB-dependent receptor-like beta-barrel" evidence="13">
    <location>
        <begin position="477"/>
        <end position="960"/>
    </location>
</feature>
<dbReference type="Gene3D" id="2.170.130.10">
    <property type="entry name" value="TonB-dependent receptor, plug domain"/>
    <property type="match status" value="1"/>
</dbReference>
<dbReference type="Gene3D" id="3.55.50.30">
    <property type="match status" value="1"/>
</dbReference>
<dbReference type="InterPro" id="IPR023996">
    <property type="entry name" value="TonB-dep_OMP_SusC/RagA"/>
</dbReference>
<dbReference type="Gene3D" id="2.40.170.20">
    <property type="entry name" value="TonB-dependent receptor, beta-barrel domain"/>
    <property type="match status" value="1"/>
</dbReference>
<evidence type="ECO:0000256" key="4">
    <source>
        <dbReference type="ARBA" id="ARBA00022692"/>
    </source>
</evidence>
<evidence type="ECO:0000256" key="1">
    <source>
        <dbReference type="ARBA" id="ARBA00004571"/>
    </source>
</evidence>
<protein>
    <submittedName>
        <fullName evidence="15">SusC/RagA family TonB-linked outer membrane protein</fullName>
    </submittedName>
</protein>
<sequence length="1102" mass="122702">MKHKCLKKRLAKSKSELLSLKMTTLMTAGMITIASAHTFAQRIQLNVKNQNLRTVLAQLEKQSGYSFIYDSKLCTSQIFNLNLDESSVETSLVKLSKELGFEYSIVNKTVTLKTIQQTVELSGKVSLLDEDGVTRPATGVSVTIKGTSKSVMTNNAGEYKLNAPLNSQIVFSLIGYKKKEVNTNDLAVNRNVVLELSNEYIDEVVVMAYGRKETKENQTGSAFTITAKDIENRPALRIDALLEGLVPGVEFQSQDGGSNASARPRFSTRVRGESSTLGGTTSNEPLWIVDGVPLYTGGTTNSIPGTDVSVSPLTYLDVNDIESLTVLKDASATTIYGANGSNGVILVTTKKGKGKPKISYSLRAGLNKRVGNNFTYLDGPQYLSIVKRMGMLDGLGNIDTTVNTYWPDHYFRNGFNTMHSLSISGSTDNISYYLSGNVYDDKLITIGNTTKRYSMNSNLRANVSKRMTVFGGINGSYNLNDLFNPGNAYYQYSPLISPYGTKGEYIERDPNGRLLQNMPGLAEQNDHNQNAIWILGNAGFNYSIIDGLNFNTNNGFDISSINENQYESMNNYTGRSSNGYASRAQNQVVNLVSSNTLNYMRDIFSGKFDIMVGTEARRENRHSVSAGGWNFPNDNIREISFVSSTNRTGIGSRAKQTLLSYFGRAGYNFDDRYNVNYTYRKDGSSNFGKDVKWGTFSSIGAAWTVSNESFWPENDVMNFLKFKVSYGTTGNSRFSSNYAKGVYSYADDNAYGGNAGAVMSRGMNDKLKWETTNMLNTGIDFDIFRRVNIAAEYYRNITHDLIDDSYVSMVGGFRRIYQNVGKLQNSGFELTVNSYNIQKENFKWNTTWILSLNRNKVLELSEGLDRSTGNTIMREGYNSRSHYLVRWAGVDPSTGDPMWYDINGNITKVYNTANRVIVGNPTPDFYGGITNNFSYKNFGLSVFLKYNKGGYYFDQISRNIGQDGLNILDGNQGVDVLNAWQYPGYLATFPRLSNVSTSSIMNSTRYLKDRTYLALENISFSYRLDDNLVKKLHLSNLTLTAMGSKLGMWTPYSNKKGTAKNFVNGSNANIINDNSIVMNTYDMVLESNVRTANYSFAISVMF</sequence>
<keyword evidence="3 10" id="KW-1134">Transmembrane beta strand</keyword>